<keyword evidence="7" id="KW-1185">Reference proteome</keyword>
<keyword evidence="6" id="KW-0762">Sugar transport</keyword>
<evidence type="ECO:0000256" key="3">
    <source>
        <dbReference type="ARBA" id="ARBA00022989"/>
    </source>
</evidence>
<comment type="subcellular location">
    <subcellularLocation>
        <location evidence="1">Membrane</location>
        <topology evidence="1">Multi-pass membrane protein</topology>
    </subcellularLocation>
</comment>
<keyword evidence="6" id="KW-0813">Transport</keyword>
<dbReference type="RefSeq" id="WP_377766062.1">
    <property type="nucleotide sequence ID" value="NZ_JBHULB010000007.1"/>
</dbReference>
<sequence>MEKIEILGLIAAALTTSSFIPQVYKAWKFKSTKDISLTMYMVFIIGTVLWLIYGIAINSLSVMVANTITTVFALFIIIAKIKYK</sequence>
<evidence type="ECO:0000313" key="7">
    <source>
        <dbReference type="Proteomes" id="UP001597526"/>
    </source>
</evidence>
<dbReference type="EMBL" id="JBHULB010000007">
    <property type="protein sequence ID" value="MFD2586486.1"/>
    <property type="molecule type" value="Genomic_DNA"/>
</dbReference>
<evidence type="ECO:0000313" key="6">
    <source>
        <dbReference type="EMBL" id="MFD2586486.1"/>
    </source>
</evidence>
<dbReference type="InterPro" id="IPR047662">
    <property type="entry name" value="SemiSWEET"/>
</dbReference>
<evidence type="ECO:0000256" key="1">
    <source>
        <dbReference type="ARBA" id="ARBA00004141"/>
    </source>
</evidence>
<protein>
    <submittedName>
        <fullName evidence="6">SemiSWEET family sugar transporter</fullName>
    </submittedName>
</protein>
<feature type="transmembrane region" description="Helical" evidence="5">
    <location>
        <begin position="36"/>
        <end position="56"/>
    </location>
</feature>
<keyword evidence="3 5" id="KW-1133">Transmembrane helix</keyword>
<evidence type="ECO:0000256" key="4">
    <source>
        <dbReference type="ARBA" id="ARBA00023136"/>
    </source>
</evidence>
<feature type="transmembrane region" description="Helical" evidence="5">
    <location>
        <begin position="62"/>
        <end position="81"/>
    </location>
</feature>
<keyword evidence="2 5" id="KW-0812">Transmembrane</keyword>
<dbReference type="Proteomes" id="UP001597526">
    <property type="component" value="Unassembled WGS sequence"/>
</dbReference>
<organism evidence="6 7">
    <name type="scientific">Croceitalea marina</name>
    <dbReference type="NCBI Taxonomy" id="1775166"/>
    <lineage>
        <taxon>Bacteria</taxon>
        <taxon>Pseudomonadati</taxon>
        <taxon>Bacteroidota</taxon>
        <taxon>Flavobacteriia</taxon>
        <taxon>Flavobacteriales</taxon>
        <taxon>Flavobacteriaceae</taxon>
        <taxon>Croceitalea</taxon>
    </lineage>
</organism>
<gene>
    <name evidence="6" type="ORF">ACFSQJ_06070</name>
</gene>
<evidence type="ECO:0000256" key="2">
    <source>
        <dbReference type="ARBA" id="ARBA00022692"/>
    </source>
</evidence>
<feature type="transmembrane region" description="Helical" evidence="5">
    <location>
        <begin position="6"/>
        <end position="24"/>
    </location>
</feature>
<evidence type="ECO:0000256" key="5">
    <source>
        <dbReference type="SAM" id="Phobius"/>
    </source>
</evidence>
<reference evidence="7" key="1">
    <citation type="journal article" date="2019" name="Int. J. Syst. Evol. Microbiol.">
        <title>The Global Catalogue of Microorganisms (GCM) 10K type strain sequencing project: providing services to taxonomists for standard genome sequencing and annotation.</title>
        <authorList>
            <consortium name="The Broad Institute Genomics Platform"/>
            <consortium name="The Broad Institute Genome Sequencing Center for Infectious Disease"/>
            <person name="Wu L."/>
            <person name="Ma J."/>
        </authorList>
    </citation>
    <scope>NUCLEOTIDE SEQUENCE [LARGE SCALE GENOMIC DNA]</scope>
    <source>
        <strain evidence="7">KCTC 52368</strain>
    </source>
</reference>
<dbReference type="Gene3D" id="1.20.1280.290">
    <property type="match status" value="1"/>
</dbReference>
<dbReference type="NCBIfam" id="NF037968">
    <property type="entry name" value="SemiSWEET_2"/>
    <property type="match status" value="1"/>
</dbReference>
<proteinExistence type="predicted"/>
<accession>A0ABW5MVT5</accession>
<name>A0ABW5MVT5_9FLAO</name>
<dbReference type="InterPro" id="IPR006603">
    <property type="entry name" value="PQ-loop_rpt"/>
</dbReference>
<comment type="caution">
    <text evidence="6">The sequence shown here is derived from an EMBL/GenBank/DDBJ whole genome shotgun (WGS) entry which is preliminary data.</text>
</comment>
<keyword evidence="4 5" id="KW-0472">Membrane</keyword>
<dbReference type="Pfam" id="PF04193">
    <property type="entry name" value="PQ-loop"/>
    <property type="match status" value="1"/>
</dbReference>